<proteinExistence type="predicted"/>
<dbReference type="InterPro" id="IPR001214">
    <property type="entry name" value="SET_dom"/>
</dbReference>
<dbReference type="PROSITE" id="PS50071">
    <property type="entry name" value="HOMEOBOX_2"/>
    <property type="match status" value="4"/>
</dbReference>
<dbReference type="SUPFAM" id="SSF47095">
    <property type="entry name" value="HMG-box"/>
    <property type="match status" value="1"/>
</dbReference>
<feature type="compositionally biased region" description="Basic and acidic residues" evidence="9">
    <location>
        <begin position="2213"/>
        <end position="2222"/>
    </location>
</feature>
<feature type="compositionally biased region" description="Polar residues" evidence="9">
    <location>
        <begin position="2702"/>
        <end position="2711"/>
    </location>
</feature>
<feature type="compositionally biased region" description="Basic and acidic residues" evidence="9">
    <location>
        <begin position="2867"/>
        <end position="2877"/>
    </location>
</feature>
<comment type="caution">
    <text evidence="14">The sequence shown here is derived from an EMBL/GenBank/DDBJ whole genome shotgun (WGS) entry which is preliminary data.</text>
</comment>
<feature type="region of interest" description="Disordered" evidence="9">
    <location>
        <begin position="457"/>
        <end position="519"/>
    </location>
</feature>
<feature type="region of interest" description="Disordered" evidence="9">
    <location>
        <begin position="645"/>
        <end position="664"/>
    </location>
</feature>
<feature type="compositionally biased region" description="Polar residues" evidence="9">
    <location>
        <begin position="3203"/>
        <end position="3216"/>
    </location>
</feature>
<keyword evidence="6 8" id="KW-0539">Nucleus</keyword>
<dbReference type="CDD" id="cd00086">
    <property type="entry name" value="homeodomain"/>
    <property type="match status" value="2"/>
</dbReference>
<accession>A0ABD3RCG7</accession>
<dbReference type="InterPro" id="IPR011124">
    <property type="entry name" value="Znf_CW"/>
</dbReference>
<feature type="region of interest" description="Disordered" evidence="9">
    <location>
        <begin position="1103"/>
        <end position="1131"/>
    </location>
</feature>
<evidence type="ECO:0000256" key="5">
    <source>
        <dbReference type="ARBA" id="ARBA00023155"/>
    </source>
</evidence>
<feature type="DNA-binding region" description="HMG box" evidence="8">
    <location>
        <begin position="1693"/>
        <end position="1778"/>
    </location>
</feature>
<feature type="domain" description="Homeobox" evidence="10">
    <location>
        <begin position="3094"/>
        <end position="3160"/>
    </location>
</feature>
<dbReference type="SMART" id="SM00389">
    <property type="entry name" value="HOX"/>
    <property type="match status" value="4"/>
</dbReference>
<gene>
    <name evidence="14" type="ORF">HJC23_005894</name>
</gene>
<dbReference type="InterPro" id="IPR036910">
    <property type="entry name" value="HMG_box_dom_sf"/>
</dbReference>
<dbReference type="GO" id="GO:0005634">
    <property type="term" value="C:nucleus"/>
    <property type="evidence" value="ECO:0007669"/>
    <property type="project" value="UniProtKB-SubCell"/>
</dbReference>
<dbReference type="Gene3D" id="3.30.530.20">
    <property type="match status" value="1"/>
</dbReference>
<feature type="region of interest" description="Disordered" evidence="9">
    <location>
        <begin position="2309"/>
        <end position="2344"/>
    </location>
</feature>
<evidence type="ECO:0000259" key="10">
    <source>
        <dbReference type="PROSITE" id="PS50071"/>
    </source>
</evidence>
<feature type="compositionally biased region" description="Basic and acidic residues" evidence="9">
    <location>
        <begin position="2890"/>
        <end position="2925"/>
    </location>
</feature>
<keyword evidence="2" id="KW-0863">Zinc-finger</keyword>
<keyword evidence="5 7" id="KW-0371">Homeobox</keyword>
<feature type="domain" description="CW-type" evidence="13">
    <location>
        <begin position="2719"/>
        <end position="2774"/>
    </location>
</feature>
<evidence type="ECO:0000256" key="1">
    <source>
        <dbReference type="ARBA" id="ARBA00022723"/>
    </source>
</evidence>
<feature type="DNA-binding region" description="Homeobox" evidence="7">
    <location>
        <begin position="2938"/>
        <end position="3000"/>
    </location>
</feature>
<evidence type="ECO:0000259" key="13">
    <source>
        <dbReference type="PROSITE" id="PS51050"/>
    </source>
</evidence>
<dbReference type="PROSITE" id="PS50118">
    <property type="entry name" value="HMG_BOX_2"/>
    <property type="match status" value="1"/>
</dbReference>
<feature type="region of interest" description="Disordered" evidence="9">
    <location>
        <begin position="2167"/>
        <end position="2187"/>
    </location>
</feature>
<reference evidence="14 15" key="1">
    <citation type="journal article" date="2020" name="G3 (Bethesda)">
        <title>Improved Reference Genome for Cyclotella cryptica CCMP332, a Model for Cell Wall Morphogenesis, Salinity Adaptation, and Lipid Production in Diatoms (Bacillariophyta).</title>
        <authorList>
            <person name="Roberts W.R."/>
            <person name="Downey K.M."/>
            <person name="Ruck E.C."/>
            <person name="Traller J.C."/>
            <person name="Alverson A.J."/>
        </authorList>
    </citation>
    <scope>NUCLEOTIDE SEQUENCE [LARGE SCALE GENOMIC DNA]</scope>
    <source>
        <strain evidence="14 15">CCMP332</strain>
    </source>
</reference>
<evidence type="ECO:0000256" key="6">
    <source>
        <dbReference type="ARBA" id="ARBA00023242"/>
    </source>
</evidence>
<feature type="compositionally biased region" description="Polar residues" evidence="9">
    <location>
        <begin position="472"/>
        <end position="483"/>
    </location>
</feature>
<dbReference type="Gene3D" id="1.10.30.10">
    <property type="entry name" value="High mobility group box domain"/>
    <property type="match status" value="1"/>
</dbReference>
<feature type="region of interest" description="Disordered" evidence="9">
    <location>
        <begin position="698"/>
        <end position="796"/>
    </location>
</feature>
<keyword evidence="3" id="KW-0862">Zinc</keyword>
<evidence type="ECO:0000256" key="3">
    <source>
        <dbReference type="ARBA" id="ARBA00022833"/>
    </source>
</evidence>
<feature type="domain" description="Homeobox" evidence="10">
    <location>
        <begin position="2354"/>
        <end position="2413"/>
    </location>
</feature>
<feature type="region of interest" description="Disordered" evidence="9">
    <location>
        <begin position="1982"/>
        <end position="2064"/>
    </location>
</feature>
<dbReference type="InterPro" id="IPR009071">
    <property type="entry name" value="HMG_box_dom"/>
</dbReference>
<protein>
    <recommendedName>
        <fullName evidence="16">SET domain-containing protein</fullName>
    </recommendedName>
</protein>
<feature type="region of interest" description="Disordered" evidence="9">
    <location>
        <begin position="1276"/>
        <end position="1315"/>
    </location>
</feature>
<dbReference type="GO" id="GO:0008270">
    <property type="term" value="F:zinc ion binding"/>
    <property type="evidence" value="ECO:0007669"/>
    <property type="project" value="UniProtKB-KW"/>
</dbReference>
<dbReference type="Proteomes" id="UP001516023">
    <property type="component" value="Unassembled WGS sequence"/>
</dbReference>
<feature type="region of interest" description="Disordered" evidence="9">
    <location>
        <begin position="2992"/>
        <end position="3025"/>
    </location>
</feature>
<dbReference type="Gene3D" id="3.30.40.100">
    <property type="match status" value="1"/>
</dbReference>
<dbReference type="SMART" id="SM00317">
    <property type="entry name" value="SET"/>
    <property type="match status" value="1"/>
</dbReference>
<feature type="compositionally biased region" description="Basic and acidic residues" evidence="9">
    <location>
        <begin position="2050"/>
        <end position="2064"/>
    </location>
</feature>
<feature type="region of interest" description="Disordered" evidence="9">
    <location>
        <begin position="1758"/>
        <end position="1804"/>
    </location>
</feature>
<feature type="compositionally biased region" description="Basic and acidic residues" evidence="9">
    <location>
        <begin position="612"/>
        <end position="623"/>
    </location>
</feature>
<feature type="compositionally biased region" description="Polar residues" evidence="9">
    <location>
        <begin position="3082"/>
        <end position="3101"/>
    </location>
</feature>
<dbReference type="PANTHER" id="PTHR46655">
    <property type="entry name" value="HISTONE-LYSINE N-METHYLTRANSFERASE ATXR3"/>
    <property type="match status" value="1"/>
</dbReference>
<feature type="compositionally biased region" description="Polar residues" evidence="9">
    <location>
        <begin position="492"/>
        <end position="517"/>
    </location>
</feature>
<dbReference type="InterPro" id="IPR046341">
    <property type="entry name" value="SET_dom_sf"/>
</dbReference>
<feature type="region of interest" description="Disordered" evidence="9">
    <location>
        <begin position="1650"/>
        <end position="1694"/>
    </location>
</feature>
<feature type="domain" description="Homeobox" evidence="10">
    <location>
        <begin position="2936"/>
        <end position="2999"/>
    </location>
</feature>
<feature type="compositionally biased region" description="Basic and acidic residues" evidence="9">
    <location>
        <begin position="701"/>
        <end position="720"/>
    </location>
</feature>
<feature type="DNA-binding region" description="Homeobox" evidence="7">
    <location>
        <begin position="2356"/>
        <end position="2414"/>
    </location>
</feature>
<feature type="region of interest" description="Disordered" evidence="9">
    <location>
        <begin position="3197"/>
        <end position="3219"/>
    </location>
</feature>
<keyword evidence="15" id="KW-1185">Reference proteome</keyword>
<dbReference type="InterPro" id="IPR009057">
    <property type="entry name" value="Homeodomain-like_sf"/>
</dbReference>
<feature type="region of interest" description="Disordered" evidence="9">
    <location>
        <begin position="3518"/>
        <end position="3559"/>
    </location>
</feature>
<dbReference type="InterPro" id="IPR023393">
    <property type="entry name" value="START-like_dom_sf"/>
</dbReference>
<feature type="compositionally biased region" description="Basic and acidic residues" evidence="9">
    <location>
        <begin position="2139"/>
        <end position="2153"/>
    </location>
</feature>
<dbReference type="Gene3D" id="2.170.270.10">
    <property type="entry name" value="SET domain"/>
    <property type="match status" value="1"/>
</dbReference>
<dbReference type="GO" id="GO:0003677">
    <property type="term" value="F:DNA binding"/>
    <property type="evidence" value="ECO:0007669"/>
    <property type="project" value="UniProtKB-UniRule"/>
</dbReference>
<evidence type="ECO:0000313" key="15">
    <source>
        <dbReference type="Proteomes" id="UP001516023"/>
    </source>
</evidence>
<dbReference type="SUPFAM" id="SSF55961">
    <property type="entry name" value="Bet v1-like"/>
    <property type="match status" value="1"/>
</dbReference>
<evidence type="ECO:0000256" key="4">
    <source>
        <dbReference type="ARBA" id="ARBA00023125"/>
    </source>
</evidence>
<evidence type="ECO:0000259" key="12">
    <source>
        <dbReference type="PROSITE" id="PS50280"/>
    </source>
</evidence>
<dbReference type="Pfam" id="PF05920">
    <property type="entry name" value="Homeobox_KN"/>
    <property type="match status" value="2"/>
</dbReference>
<dbReference type="SUPFAM" id="SSF46689">
    <property type="entry name" value="Homeodomain-like"/>
    <property type="match status" value="4"/>
</dbReference>
<feature type="DNA-binding region" description="Homeobox" evidence="7">
    <location>
        <begin position="3241"/>
        <end position="3273"/>
    </location>
</feature>
<dbReference type="SUPFAM" id="SSF82199">
    <property type="entry name" value="SET domain"/>
    <property type="match status" value="1"/>
</dbReference>
<feature type="compositionally biased region" description="Polar residues" evidence="9">
    <location>
        <begin position="595"/>
        <end position="610"/>
    </location>
</feature>
<feature type="region of interest" description="Disordered" evidence="9">
    <location>
        <begin position="2843"/>
        <end position="2939"/>
    </location>
</feature>
<feature type="region of interest" description="Disordered" evidence="9">
    <location>
        <begin position="2110"/>
        <end position="2153"/>
    </location>
</feature>
<feature type="compositionally biased region" description="Basic and acidic residues" evidence="9">
    <location>
        <begin position="2314"/>
        <end position="2335"/>
    </location>
</feature>
<feature type="region of interest" description="Disordered" evidence="9">
    <location>
        <begin position="3080"/>
        <end position="3102"/>
    </location>
</feature>
<keyword evidence="1" id="KW-0479">Metal-binding</keyword>
<dbReference type="PROSITE" id="PS50280">
    <property type="entry name" value="SET"/>
    <property type="match status" value="1"/>
</dbReference>
<feature type="region of interest" description="Disordered" evidence="9">
    <location>
        <begin position="3478"/>
        <end position="3502"/>
    </location>
</feature>
<organism evidence="14 15">
    <name type="scientific">Cyclotella cryptica</name>
    <dbReference type="NCBI Taxonomy" id="29204"/>
    <lineage>
        <taxon>Eukaryota</taxon>
        <taxon>Sar</taxon>
        <taxon>Stramenopiles</taxon>
        <taxon>Ochrophyta</taxon>
        <taxon>Bacillariophyta</taxon>
        <taxon>Coscinodiscophyceae</taxon>
        <taxon>Thalassiosirophycidae</taxon>
        <taxon>Stephanodiscales</taxon>
        <taxon>Stephanodiscaceae</taxon>
        <taxon>Cyclotella</taxon>
    </lineage>
</organism>
<dbReference type="InterPro" id="IPR001356">
    <property type="entry name" value="HD"/>
</dbReference>
<name>A0ABD3RCG7_9STRA</name>
<feature type="domain" description="Homeobox" evidence="10">
    <location>
        <begin position="3239"/>
        <end position="3272"/>
    </location>
</feature>
<evidence type="ECO:0000256" key="8">
    <source>
        <dbReference type="PROSITE-ProRule" id="PRU00267"/>
    </source>
</evidence>
<dbReference type="PROSITE" id="PS51050">
    <property type="entry name" value="ZF_CW"/>
    <property type="match status" value="1"/>
</dbReference>
<feature type="domain" description="SET" evidence="12">
    <location>
        <begin position="1359"/>
        <end position="1495"/>
    </location>
</feature>
<dbReference type="CDD" id="cd00084">
    <property type="entry name" value="HMG-box_SF"/>
    <property type="match status" value="1"/>
</dbReference>
<feature type="region of interest" description="Disordered" evidence="9">
    <location>
        <begin position="539"/>
        <end position="623"/>
    </location>
</feature>
<feature type="compositionally biased region" description="Polar residues" evidence="9">
    <location>
        <begin position="2116"/>
        <end position="2135"/>
    </location>
</feature>
<evidence type="ECO:0008006" key="16">
    <source>
        <dbReference type="Google" id="ProtNLM"/>
    </source>
</evidence>
<evidence type="ECO:0000256" key="7">
    <source>
        <dbReference type="PROSITE-ProRule" id="PRU00108"/>
    </source>
</evidence>
<sequence length="3593" mass="399500">MGLLKKIKSSSSVVGGSKRKIKGLSAHSKSVPMSALSIEKPEPSNDANIQRRCFSLATGSFSSQGLISIAPSPISFFASPRSQNTCDESIGSLTDDEAIPDETKLRASGILDVATKFSNQLESAVSPLKEAVISHIHIPTMFIRTADLPLMRQSEHECQSLYGGDESMWQDHFHKSSSRPPFPSIDHDPNECWVAMDDGNGNSAPLAEAAMSALVMTGMDASMDQDMWTANPATAKILKTGIWDETVFVPFEDRKPVPSPHPKGSKGESDVLVWSGTFSHQYYGCDLPAIRCEAIVNMSPKALATLLIDSSRVKEYNKMSIGRDDILVLKESEKCVTKVVVGKSKPPMLGKILQLKTLLHMQELPGGGDESGYIIVSRAVAHADESEADQDPKVIHSEMLMGVNIIRAVEGEPDRCILINLNHLRSPMIPMMLAKRLGLSAAVNFINDIRAFARARRHRPVTTRPSAAATCTARQQAGSTVTSHHSKDRAMSQAQPPTPKASTLSPLDSPSSYVNASKQDKAAIKAAYSEIFRIPKKKRRVNSDADGGDNAANAGHGGGAAPSLPDLSRSKSAAIATARGDDDANVAAKVEPETAASSETSTCPTKCKSPSKTKDCDDRGDANSILRKGDLVRLDSEQTRSGRIQGGLARIYRTHPPPTDGSASEYRYDIEYVLGGKVFNIPRQELLYTTAEAEGLVSSNLRERRGSRSRNGQEEEDKKTSPPNKRKRDCANKKPASIDGSVCSRNSRSRTPAAKKTNKEEETVKSNKTSKLAPRRTSRRTSTDDDASDVVNASTNNDSRAMDMYVRHKRELERSLARLEKVDRFGFFFDSCPPEFDENYDAVDAEEEFLFPDTPPFNLVVLRKRFEAGRYDLDMVKAEVKRRTEIRDIMTADAKVHLNETMGETVKQTIKEEPSEMDSQTDDGNGTHSNDNHDNTCLYGEVARTMRHPIGVDWDTFNSDVIRMCDAAINRDPEGVELGSGHLGFAANKIKKVMEEMYTNYGCKRRSEMEASEARHKYESILKNCGNREAAMQGKWRKHAFPERKYERLETASVICDGLSEMDKSYAIYELGTSIPDSFVGLAYTYDDSGQHSETWMKTVVDETTAKPKSKRRKKDVDDAAAPTENDKNNEHTAALALANDDGVVKTQVHSTMQALLIQVQDRVMTDLGVMHQPEARSANWDDGDHRRNYRGGSAEVEQGSKFMTLPEVAEQEVWGVDCYTRKNIMALIESEFSPEIAVEFMEKWLLPAINACPVDLAHNIATAARILEGLPLVGSDEKENTTSKPDLNNDSRPEKDVETSMTDEPHPALHNNFPQRRKAPESSVFLRNALESKINHFGPPWLKAAARLLRLAADSLDEDDGFFRIYPKGHGSVVISEQGLKANSLVTYYRGEVYPAWRWCEKLDAIEKTQKDLGLRPNLPDFYNMAMERPKKDPRGYGILFVDASRKSGLGSSFSHSCNPSCEVRVVALNGKLSLSMTTLRDLEQGEELTFDYNAVTESLNEYRFANLVRGCMKKVMSREDSELLLKHGFNTAAFGAVSFNHHCKANRSVLADTATNDDREMRVQLGELLLQLSSSSPRISKSQPLATREVSDAVISASSSNNIIPDSSEDSIENVPIWLRTYVADTLRYIEYERRALPVALLCNQMERKEQHQKKEKRCKDKEKKNVSDSEKLSPSPADLSNSEKSRSVVGSKPTSSYFFYLHNNRERFTSVVQQEQGNELTGLALSQAVNKEASLAWSNLSDEEKQSWKKKAIADWEKNGGKEKAKLEEERQRTIEPKGPKRPKEEDRGDSDDDPPLCNNDHRVEEKEISFADAEAEGLTAMEQRIQQLAQSLSRVGRVLDRHRETECAKTEDTTVNAEFLRSLVPTPLKIMSDEEVVNWMWNDPKGVVHNLFSVVDLHFPKESLLHKLLSNTRSTYPVLSAFTEFSQTIMHPSVESKKGKNACTIEDARRLVREALLEFRSDIKDFLSFAETSHFDAIKKKKKEAERRRNADKNAKKQMKCKQTTDESDGGGEETLCSEVVALSDSKGGDSPTPKNETEPQTEECPDIRDEMSIDGSHVSDKVIRIRGGGEGVMCSESNPSLTGVSSATIQAVDDNNSLAMLQSELPRPNDHSASSQNRDSSLFQPTSSLINEPPDQKLGSKTDDSMDDSKFKLHVRPDILSEDRKSVITPSSTESREETKCSGLTASFRVPDDTTSGLLEEASNDRVSCSDRFDGKPVDPTGINHDTRQGKPSTCNALLVDPPADEGQQQQQLVSRGNNSIHEMPNQSEVANTTHLSADLKGISLKAATVEQDAQNSSIGSVVMSIPRSSDEGPERVEPINEPTPDKIPEVARSGDGSITLSCTVPDQEFKKKKTNPMNQKQLTYLKNWLLNPNHILNPYPTDAEKDKIMTEIGVDRAQLDRWLSRHRKPFICSPEKQQVKMNWREIDSSHWTNFRRQRYMLEATADLLLMYASTHTFFLLEPFTQFDSTPIEVYARELGNEVPRHLASSDENNSEKVHNRLDAGEQCHVGNVDDKARAASSMPVRGALNGQTDEFCSPEDVITSVTVSYSGEYVLSQLLQWFNGGIGQNSGLPDIFGCIMLPPISGCWDDIKDVEEIKIPTYTRANPLTVTEYNAKIRLRLADWMDDRTKRGSPWTEDLARYFCRIGSSPDPSMPMGSPVVDYLVTGIDENIKYVSSVLRESDDKGIDSPARSRSKTSASDRLQSTVDAGMPAQAVANWVQCENPKCLKWRKLPWHVDIDLLPEKFFCKDNIWTPGKKTCDAPEDKWDMSDAPIKFDTVEDDFEIGVWFDVQRDGKIGYHEAQVVATDFNSTIKRVKFHFWRLKNASDEWVEVGSPRIAPHHSYTPRPVEGYGVPKRNKKKNTDRSKKDGSSDENNMLDSKKRKSEEALPEQTKKPPETADSSKTDSHKKSKLHEKPEPPTKATPLSENANSCKKFVPFPKSIVEYLNDWFTKHSSYPFPSLDEKATIMSATGLNKRQLSDWLAKARKKQKKRAGLSSENPDEVGATSDAKSNVPKANAESEKLEDLLLQLKGYTPLASQSSGDLMTGTTDGDNVSSVIQETVTEVISEAIPSRNPLKSSMKPTASDSPNKSANLGLSDEAKSYLWKWIQTHKSNPFPSKAEKEKMMADLGLGHDEIRKLEGWFSRTRKRLKKENGTGIDLAVNSDTISCQSQNPSENNETQLQANIIPDKIKDNKPSANSQNKSPTKPTSGEVDAYLNEWLTRPENAMNFNPNQEAREKIEAETGIEKRRVESWFYRLRKKMKKQEAALNGVQSSQFAVKTPSSVNTSEVSTKQHVAGPAPASKPNVLNSSTSAVATEPEIKQSSTKNGAQMGQVQGQATSVGLSNLDALLEAASIHSAAKEACNRMESQAIASPNDSSSCHNTPHFNESFHKPRYSLNPSSIDATMFPSERISGSMQAGNMRFPTIAPDQRTCPSSYHFCQSVENDDPRSRSSYHDEPFGCPPSSFAPICSTTKESSTDQQFQSSPGSIPVFNTTLHPAYNIQDKPYRRMSPTFASAPHNDSHQGPSPHYIPANTSHPPAHPNISHHSYPRQPREHNYRIENAHYNSEYPSRYNVHTGQHYGSQP</sequence>
<keyword evidence="4 8" id="KW-0238">DNA-binding</keyword>
<dbReference type="PANTHER" id="PTHR46655:SF1">
    <property type="entry name" value="HISTONE-LYSINE N-METHYLTRANSFERASE ATXR3"/>
    <property type="match status" value="1"/>
</dbReference>
<comment type="subcellular location">
    <subcellularLocation>
        <location evidence="7">Nucleus</location>
    </subcellularLocation>
</comment>
<feature type="region of interest" description="Disordered" evidence="9">
    <location>
        <begin position="2689"/>
        <end position="2711"/>
    </location>
</feature>
<feature type="compositionally biased region" description="Low complexity" evidence="9">
    <location>
        <begin position="544"/>
        <end position="554"/>
    </location>
</feature>
<feature type="compositionally biased region" description="Basic and acidic residues" evidence="9">
    <location>
        <begin position="1660"/>
        <end position="1674"/>
    </location>
</feature>
<evidence type="ECO:0000259" key="11">
    <source>
        <dbReference type="PROSITE" id="PS50118"/>
    </source>
</evidence>
<feature type="domain" description="HMG box" evidence="11">
    <location>
        <begin position="1693"/>
        <end position="1778"/>
    </location>
</feature>
<evidence type="ECO:0000256" key="9">
    <source>
        <dbReference type="SAM" id="MobiDB-lite"/>
    </source>
</evidence>
<feature type="compositionally biased region" description="Basic and acidic residues" evidence="9">
    <location>
        <begin position="1758"/>
        <end position="1790"/>
    </location>
</feature>
<dbReference type="EMBL" id="JABMIG020000002">
    <property type="protein sequence ID" value="KAL3805650.1"/>
    <property type="molecule type" value="Genomic_DNA"/>
</dbReference>
<feature type="region of interest" description="Disordered" evidence="9">
    <location>
        <begin position="1"/>
        <end position="44"/>
    </location>
</feature>
<dbReference type="Gene3D" id="1.10.10.60">
    <property type="entry name" value="Homeodomain-like"/>
    <property type="match status" value="4"/>
</dbReference>
<dbReference type="Pfam" id="PF07496">
    <property type="entry name" value="zf-CW"/>
    <property type="match status" value="1"/>
</dbReference>
<feature type="DNA-binding region" description="Homeobox" evidence="7">
    <location>
        <begin position="3096"/>
        <end position="3161"/>
    </location>
</feature>
<feature type="compositionally biased region" description="Basic and acidic residues" evidence="9">
    <location>
        <begin position="1982"/>
        <end position="1999"/>
    </location>
</feature>
<feature type="region of interest" description="Disordered" evidence="9">
    <location>
        <begin position="910"/>
        <end position="933"/>
    </location>
</feature>
<feature type="region of interest" description="Disordered" evidence="9">
    <location>
        <begin position="2213"/>
        <end position="2237"/>
    </location>
</feature>
<evidence type="ECO:0000256" key="2">
    <source>
        <dbReference type="ARBA" id="ARBA00022771"/>
    </source>
</evidence>
<evidence type="ECO:0000313" key="14">
    <source>
        <dbReference type="EMBL" id="KAL3805650.1"/>
    </source>
</evidence>
<feature type="compositionally biased region" description="Basic and acidic residues" evidence="9">
    <location>
        <begin position="1276"/>
        <end position="1308"/>
    </location>
</feature>
<dbReference type="Pfam" id="PF00856">
    <property type="entry name" value="SET"/>
    <property type="match status" value="1"/>
</dbReference>
<dbReference type="InterPro" id="IPR008422">
    <property type="entry name" value="KN_HD"/>
</dbReference>